<keyword evidence="4 6" id="KW-1133">Transmembrane helix</keyword>
<evidence type="ECO:0000256" key="2">
    <source>
        <dbReference type="ARBA" id="ARBA00007362"/>
    </source>
</evidence>
<sequence>MSSKGTGLPMLALVLAMLLWSSAFIVLKNLLAVWGPGQVIFGRMLVASACFLMLWPFWRNIGYRAGDWRWFIAMGLAEPCLYFLFEAHALNYTSAGQAGMITATLPLLVSITAFLFLGERISRRQLSGFLIAILGVVVLTLSGERTAAAPCAWLGNLLEFGAMLCASGYVIALKHLSARYSPLFLTALQAFTGVVFFAPLALLEPLPSVVGVTQWCSLLYLGACVTLGAYLLNNWAITRLPVTQASAFSNLIPVFTLFLAYWWLGERMTLLQLLASGVVLLGVIISQKPRQRRARAQTLASAT</sequence>
<dbReference type="EMBL" id="JBHSAF010000014">
    <property type="protein sequence ID" value="MFC3914419.1"/>
    <property type="molecule type" value="Genomic_DNA"/>
</dbReference>
<keyword evidence="3 6" id="KW-0812">Transmembrane</keyword>
<evidence type="ECO:0000256" key="6">
    <source>
        <dbReference type="SAM" id="Phobius"/>
    </source>
</evidence>
<evidence type="ECO:0000256" key="5">
    <source>
        <dbReference type="ARBA" id="ARBA00023136"/>
    </source>
</evidence>
<feature type="transmembrane region" description="Helical" evidence="6">
    <location>
        <begin position="129"/>
        <end position="147"/>
    </location>
</feature>
<comment type="caution">
    <text evidence="8">The sequence shown here is derived from an EMBL/GenBank/DDBJ whole genome shotgun (WGS) entry which is preliminary data.</text>
</comment>
<feature type="transmembrane region" description="Helical" evidence="6">
    <location>
        <begin position="153"/>
        <end position="171"/>
    </location>
</feature>
<keyword evidence="9" id="KW-1185">Reference proteome</keyword>
<feature type="transmembrane region" description="Helical" evidence="6">
    <location>
        <begin position="209"/>
        <end position="233"/>
    </location>
</feature>
<feature type="transmembrane region" description="Helical" evidence="6">
    <location>
        <begin position="183"/>
        <end position="203"/>
    </location>
</feature>
<evidence type="ECO:0000259" key="7">
    <source>
        <dbReference type="Pfam" id="PF00892"/>
    </source>
</evidence>
<feature type="domain" description="EamA" evidence="7">
    <location>
        <begin position="154"/>
        <end position="285"/>
    </location>
</feature>
<evidence type="ECO:0000313" key="9">
    <source>
        <dbReference type="Proteomes" id="UP001595692"/>
    </source>
</evidence>
<dbReference type="InterPro" id="IPR050638">
    <property type="entry name" value="AA-Vitamin_Transporters"/>
</dbReference>
<feature type="transmembrane region" description="Helical" evidence="6">
    <location>
        <begin position="96"/>
        <end position="117"/>
    </location>
</feature>
<dbReference type="PANTHER" id="PTHR32322:SF2">
    <property type="entry name" value="EAMA DOMAIN-CONTAINING PROTEIN"/>
    <property type="match status" value="1"/>
</dbReference>
<dbReference type="RefSeq" id="WP_377153271.1">
    <property type="nucleotide sequence ID" value="NZ_JBHSAF010000014.1"/>
</dbReference>
<feature type="domain" description="EamA" evidence="7">
    <location>
        <begin position="10"/>
        <end position="140"/>
    </location>
</feature>
<evidence type="ECO:0000256" key="3">
    <source>
        <dbReference type="ARBA" id="ARBA00022692"/>
    </source>
</evidence>
<evidence type="ECO:0000313" key="8">
    <source>
        <dbReference type="EMBL" id="MFC3914419.1"/>
    </source>
</evidence>
<dbReference type="PANTHER" id="PTHR32322">
    <property type="entry name" value="INNER MEMBRANE TRANSPORTER"/>
    <property type="match status" value="1"/>
</dbReference>
<accession>A0ABV8CRB6</accession>
<comment type="similarity">
    <text evidence="2">Belongs to the EamA transporter family.</text>
</comment>
<dbReference type="Proteomes" id="UP001595692">
    <property type="component" value="Unassembled WGS sequence"/>
</dbReference>
<feature type="transmembrane region" description="Helical" evidence="6">
    <location>
        <begin position="270"/>
        <end position="286"/>
    </location>
</feature>
<protein>
    <submittedName>
        <fullName evidence="8">DMT family transporter</fullName>
    </submittedName>
</protein>
<gene>
    <name evidence="8" type="ORF">ACFOSS_13215</name>
</gene>
<feature type="transmembrane region" description="Helical" evidence="6">
    <location>
        <begin position="39"/>
        <end position="58"/>
    </location>
</feature>
<feature type="transmembrane region" description="Helical" evidence="6">
    <location>
        <begin position="245"/>
        <end position="264"/>
    </location>
</feature>
<dbReference type="Gene3D" id="1.10.3730.20">
    <property type="match status" value="1"/>
</dbReference>
<organism evidence="8 9">
    <name type="scientific">Pseudaeromonas sharmana</name>
    <dbReference type="NCBI Taxonomy" id="328412"/>
    <lineage>
        <taxon>Bacteria</taxon>
        <taxon>Pseudomonadati</taxon>
        <taxon>Pseudomonadota</taxon>
        <taxon>Gammaproteobacteria</taxon>
        <taxon>Aeromonadales</taxon>
        <taxon>Aeromonadaceae</taxon>
        <taxon>Pseudaeromonas</taxon>
    </lineage>
</organism>
<dbReference type="Pfam" id="PF00892">
    <property type="entry name" value="EamA"/>
    <property type="match status" value="2"/>
</dbReference>
<keyword evidence="5 6" id="KW-0472">Membrane</keyword>
<evidence type="ECO:0000256" key="1">
    <source>
        <dbReference type="ARBA" id="ARBA00004141"/>
    </source>
</evidence>
<proteinExistence type="inferred from homology"/>
<evidence type="ECO:0000256" key="4">
    <source>
        <dbReference type="ARBA" id="ARBA00022989"/>
    </source>
</evidence>
<dbReference type="InterPro" id="IPR037185">
    <property type="entry name" value="EmrE-like"/>
</dbReference>
<dbReference type="InterPro" id="IPR000620">
    <property type="entry name" value="EamA_dom"/>
</dbReference>
<name>A0ABV8CRB6_9GAMM</name>
<dbReference type="SUPFAM" id="SSF103481">
    <property type="entry name" value="Multidrug resistance efflux transporter EmrE"/>
    <property type="match status" value="2"/>
</dbReference>
<feature type="transmembrane region" description="Helical" evidence="6">
    <location>
        <begin position="70"/>
        <end position="90"/>
    </location>
</feature>
<reference evidence="9" key="1">
    <citation type="journal article" date="2019" name="Int. J. Syst. Evol. Microbiol.">
        <title>The Global Catalogue of Microorganisms (GCM) 10K type strain sequencing project: providing services to taxonomists for standard genome sequencing and annotation.</title>
        <authorList>
            <consortium name="The Broad Institute Genomics Platform"/>
            <consortium name="The Broad Institute Genome Sequencing Center for Infectious Disease"/>
            <person name="Wu L."/>
            <person name="Ma J."/>
        </authorList>
    </citation>
    <scope>NUCLEOTIDE SEQUENCE [LARGE SCALE GENOMIC DNA]</scope>
    <source>
        <strain evidence="9">CCUG 54939</strain>
    </source>
</reference>
<comment type="subcellular location">
    <subcellularLocation>
        <location evidence="1">Membrane</location>
        <topology evidence="1">Multi-pass membrane protein</topology>
    </subcellularLocation>
</comment>